<proteinExistence type="predicted"/>
<keyword evidence="1" id="KW-0489">Methyltransferase</keyword>
<keyword evidence="2" id="KW-1185">Reference proteome</keyword>
<dbReference type="GO" id="GO:0032259">
    <property type="term" value="P:methylation"/>
    <property type="evidence" value="ECO:0007669"/>
    <property type="project" value="UniProtKB-KW"/>
</dbReference>
<organism evidence="1 2">
    <name type="scientific">Basidiobolus meristosporus CBS 931.73</name>
    <dbReference type="NCBI Taxonomy" id="1314790"/>
    <lineage>
        <taxon>Eukaryota</taxon>
        <taxon>Fungi</taxon>
        <taxon>Fungi incertae sedis</taxon>
        <taxon>Zoopagomycota</taxon>
        <taxon>Entomophthoromycotina</taxon>
        <taxon>Basidiobolomycetes</taxon>
        <taxon>Basidiobolales</taxon>
        <taxon>Basidiobolaceae</taxon>
        <taxon>Basidiobolus</taxon>
    </lineage>
</organism>
<evidence type="ECO:0000313" key="2">
    <source>
        <dbReference type="Proteomes" id="UP000193498"/>
    </source>
</evidence>
<dbReference type="InterPro" id="IPR029063">
    <property type="entry name" value="SAM-dependent_MTases_sf"/>
</dbReference>
<sequence>MIPDFTTCDSMIQPMMSYNKSSSLQAQMNEHGISVLKKLAQALMKELSAVPRNTKTTFTIGDYGCSHGANSMAVVNGILSSLQELEGNKHLTIHVYHNDLPNNDFGELLKCLDNPDLSYLNHTFITGSPAVDVLTMLSAKSFFTQCVPSGSIDLGVCFNSVHWLHTIPVTMDRPLTFASAEINASQANLIRDEGHRELVSYFASRSAELSIGGHLVTSVIQRYDCLKRMDDIWQHHINEANINPKLLDTTSVAVFCRSKEDIYRALSLVPTLRLVSYAERIFTEPFNKGEAGMDIMEAACYPQILAGLKKRQVFANEAIMVHFVDEYFRKLRLYYASSEDEYLMSAYVAVQRV</sequence>
<gene>
    <name evidence="1" type="ORF">K493DRAFT_388117</name>
</gene>
<evidence type="ECO:0000313" key="1">
    <source>
        <dbReference type="EMBL" id="ORX83413.1"/>
    </source>
</evidence>
<dbReference type="InParanoid" id="A0A1Y1XCG4"/>
<dbReference type="OrthoDB" id="1523883at2759"/>
<dbReference type="GO" id="GO:0008168">
    <property type="term" value="F:methyltransferase activity"/>
    <property type="evidence" value="ECO:0007669"/>
    <property type="project" value="UniProtKB-KW"/>
</dbReference>
<comment type="caution">
    <text evidence="1">The sequence shown here is derived from an EMBL/GenBank/DDBJ whole genome shotgun (WGS) entry which is preliminary data.</text>
</comment>
<dbReference type="InterPro" id="IPR005299">
    <property type="entry name" value="MeTrfase_7"/>
</dbReference>
<keyword evidence="1" id="KW-0808">Transferase</keyword>
<dbReference type="Gene3D" id="3.40.50.150">
    <property type="entry name" value="Vaccinia Virus protein VP39"/>
    <property type="match status" value="1"/>
</dbReference>
<dbReference type="Pfam" id="PF03492">
    <property type="entry name" value="Methyltransf_7"/>
    <property type="match status" value="1"/>
</dbReference>
<reference evidence="1 2" key="1">
    <citation type="submission" date="2016-07" db="EMBL/GenBank/DDBJ databases">
        <title>Pervasive Adenine N6-methylation of Active Genes in Fungi.</title>
        <authorList>
            <consortium name="DOE Joint Genome Institute"/>
            <person name="Mondo S.J."/>
            <person name="Dannebaum R.O."/>
            <person name="Kuo R.C."/>
            <person name="Labutti K."/>
            <person name="Haridas S."/>
            <person name="Kuo A."/>
            <person name="Salamov A."/>
            <person name="Ahrendt S.R."/>
            <person name="Lipzen A."/>
            <person name="Sullivan W."/>
            <person name="Andreopoulos W.B."/>
            <person name="Clum A."/>
            <person name="Lindquist E."/>
            <person name="Daum C."/>
            <person name="Ramamoorthy G.K."/>
            <person name="Gryganskyi A."/>
            <person name="Culley D."/>
            <person name="Magnuson J.K."/>
            <person name="James T.Y."/>
            <person name="O'Malley M.A."/>
            <person name="Stajich J.E."/>
            <person name="Spatafora J.W."/>
            <person name="Visel A."/>
            <person name="Grigoriev I.V."/>
        </authorList>
    </citation>
    <scope>NUCLEOTIDE SEQUENCE [LARGE SCALE GENOMIC DNA]</scope>
    <source>
        <strain evidence="1 2">CBS 931.73</strain>
    </source>
</reference>
<protein>
    <submittedName>
        <fullName evidence="1">S-adenosyl-L-methionine-dependent methyltransferase</fullName>
    </submittedName>
</protein>
<accession>A0A1Y1XCG4</accession>
<dbReference type="EMBL" id="MCFE01000642">
    <property type="protein sequence ID" value="ORX83413.1"/>
    <property type="molecule type" value="Genomic_DNA"/>
</dbReference>
<dbReference type="SUPFAM" id="SSF53335">
    <property type="entry name" value="S-adenosyl-L-methionine-dependent methyltransferases"/>
    <property type="match status" value="1"/>
</dbReference>
<dbReference type="AlphaFoldDB" id="A0A1Y1XCG4"/>
<name>A0A1Y1XCG4_9FUNG</name>
<dbReference type="PANTHER" id="PTHR31009">
    <property type="entry name" value="S-ADENOSYL-L-METHIONINE:CARBOXYL METHYLTRANSFERASE FAMILY PROTEIN"/>
    <property type="match status" value="1"/>
</dbReference>
<dbReference type="Proteomes" id="UP000193498">
    <property type="component" value="Unassembled WGS sequence"/>
</dbReference>